<dbReference type="PROSITE" id="PS50043">
    <property type="entry name" value="HTH_LUXR_2"/>
    <property type="match status" value="1"/>
</dbReference>
<dbReference type="SUPFAM" id="SSF46894">
    <property type="entry name" value="C-terminal effector domain of the bipartite response regulators"/>
    <property type="match status" value="1"/>
</dbReference>
<dbReference type="Proteomes" id="UP000464644">
    <property type="component" value="Chromosome"/>
</dbReference>
<dbReference type="PRINTS" id="PR00038">
    <property type="entry name" value="HTHLUXR"/>
</dbReference>
<protein>
    <recommendedName>
        <fullName evidence="1">HTH luxR-type domain-containing protein</fullName>
    </recommendedName>
</protein>
<proteinExistence type="predicted"/>
<dbReference type="InterPro" id="IPR000792">
    <property type="entry name" value="Tscrpt_reg_LuxR_C"/>
</dbReference>
<name>A0ABX6HA27_9PSED</name>
<gene>
    <name evidence="2" type="ORF">N015_08325</name>
</gene>
<evidence type="ECO:0000313" key="2">
    <source>
        <dbReference type="EMBL" id="QHF02416.1"/>
    </source>
</evidence>
<evidence type="ECO:0000259" key="1">
    <source>
        <dbReference type="PROSITE" id="PS50043"/>
    </source>
</evidence>
<dbReference type="Pfam" id="PF00196">
    <property type="entry name" value="GerE"/>
    <property type="match status" value="1"/>
</dbReference>
<dbReference type="CDD" id="cd06170">
    <property type="entry name" value="LuxR_C_like"/>
    <property type="match status" value="1"/>
</dbReference>
<sequence length="102" mass="10648">MNIELGSWKGFLGQGLAPRELQCVLAVANGKTVKEAARILGMSPSTAAKRIASAMYKLGVKRQAAMVATAFAQGIISFACAAPADPDQQNDQDQSNQGVLLA</sequence>
<dbReference type="Gene3D" id="1.10.10.10">
    <property type="entry name" value="Winged helix-like DNA-binding domain superfamily/Winged helix DNA-binding domain"/>
    <property type="match status" value="1"/>
</dbReference>
<reference evidence="2 3" key="1">
    <citation type="journal article" date="2014" name="Genome Announc.">
        <title>Draft Genome Sequences of a Phylogenetically Diverse Suite of Pseudomonas syringae Strains from Multiple Source Populations.</title>
        <authorList>
            <person name="Baltrus D.A."/>
            <person name="Yourstone S."/>
            <person name="Lind A."/>
            <person name="Guilbaud C."/>
            <person name="Sands D.C."/>
            <person name="Jones C.D."/>
            <person name="Morris C.E."/>
            <person name="Dangl J.L."/>
        </authorList>
    </citation>
    <scope>NUCLEOTIDE SEQUENCE [LARGE SCALE GENOMIC DNA]</scope>
    <source>
        <strain evidence="2 3">CC1524</strain>
    </source>
</reference>
<dbReference type="InterPro" id="IPR016032">
    <property type="entry name" value="Sig_transdc_resp-reg_C-effctor"/>
</dbReference>
<dbReference type="InterPro" id="IPR036388">
    <property type="entry name" value="WH-like_DNA-bd_sf"/>
</dbReference>
<dbReference type="EMBL" id="CP047265">
    <property type="protein sequence ID" value="QHF02416.1"/>
    <property type="molecule type" value="Genomic_DNA"/>
</dbReference>
<accession>A0ABX6HA27</accession>
<dbReference type="RefSeq" id="WP_024688053.1">
    <property type="nucleotide sequence ID" value="NZ_CP047265.1"/>
</dbReference>
<keyword evidence="3" id="KW-1185">Reference proteome</keyword>
<dbReference type="SMART" id="SM00421">
    <property type="entry name" value="HTH_LUXR"/>
    <property type="match status" value="1"/>
</dbReference>
<organism evidence="2 3">
    <name type="scientific">Pseudomonas asturiensis</name>
    <dbReference type="NCBI Taxonomy" id="1190415"/>
    <lineage>
        <taxon>Bacteria</taxon>
        <taxon>Pseudomonadati</taxon>
        <taxon>Pseudomonadota</taxon>
        <taxon>Gammaproteobacteria</taxon>
        <taxon>Pseudomonadales</taxon>
        <taxon>Pseudomonadaceae</taxon>
        <taxon>Pseudomonas</taxon>
    </lineage>
</organism>
<feature type="domain" description="HTH luxR-type" evidence="1">
    <location>
        <begin position="9"/>
        <end position="74"/>
    </location>
</feature>
<evidence type="ECO:0000313" key="3">
    <source>
        <dbReference type="Proteomes" id="UP000464644"/>
    </source>
</evidence>